<reference evidence="1" key="2">
    <citation type="journal article" date="2015" name="Data Brief">
        <title>Shoot transcriptome of the giant reed, Arundo donax.</title>
        <authorList>
            <person name="Barrero R.A."/>
            <person name="Guerrero F.D."/>
            <person name="Moolhuijzen P."/>
            <person name="Goolsby J.A."/>
            <person name="Tidwell J."/>
            <person name="Bellgard S.E."/>
            <person name="Bellgard M.I."/>
        </authorList>
    </citation>
    <scope>NUCLEOTIDE SEQUENCE</scope>
    <source>
        <tissue evidence="1">Shoot tissue taken approximately 20 cm above the soil surface</tissue>
    </source>
</reference>
<reference evidence="1" key="1">
    <citation type="submission" date="2014-09" db="EMBL/GenBank/DDBJ databases">
        <authorList>
            <person name="Magalhaes I.L.F."/>
            <person name="Oliveira U."/>
            <person name="Santos F.R."/>
            <person name="Vidigal T.H.D.A."/>
            <person name="Brescovit A.D."/>
            <person name="Santos A.J."/>
        </authorList>
    </citation>
    <scope>NUCLEOTIDE SEQUENCE</scope>
    <source>
        <tissue evidence="1">Shoot tissue taken approximately 20 cm above the soil surface</tissue>
    </source>
</reference>
<sequence>MLNCTSLSILRKSVSSVYLGWHNV</sequence>
<accession>A0A0A9HJH7</accession>
<dbReference type="AlphaFoldDB" id="A0A0A9HJH7"/>
<dbReference type="EMBL" id="GBRH01160984">
    <property type="protein sequence ID" value="JAE36912.1"/>
    <property type="molecule type" value="Transcribed_RNA"/>
</dbReference>
<protein>
    <submittedName>
        <fullName evidence="1">Uncharacterized protein</fullName>
    </submittedName>
</protein>
<evidence type="ECO:0000313" key="1">
    <source>
        <dbReference type="EMBL" id="JAE36912.1"/>
    </source>
</evidence>
<proteinExistence type="predicted"/>
<name>A0A0A9HJH7_ARUDO</name>
<organism evidence="1">
    <name type="scientific">Arundo donax</name>
    <name type="common">Giant reed</name>
    <name type="synonym">Donax arundinaceus</name>
    <dbReference type="NCBI Taxonomy" id="35708"/>
    <lineage>
        <taxon>Eukaryota</taxon>
        <taxon>Viridiplantae</taxon>
        <taxon>Streptophyta</taxon>
        <taxon>Embryophyta</taxon>
        <taxon>Tracheophyta</taxon>
        <taxon>Spermatophyta</taxon>
        <taxon>Magnoliopsida</taxon>
        <taxon>Liliopsida</taxon>
        <taxon>Poales</taxon>
        <taxon>Poaceae</taxon>
        <taxon>PACMAD clade</taxon>
        <taxon>Arundinoideae</taxon>
        <taxon>Arundineae</taxon>
        <taxon>Arundo</taxon>
    </lineage>
</organism>